<sequence>MRSVGADIQLSSPDLESSISEVSPTTPLSDKELPPVFPAPTGEVEPTPRPVEPKPSAAMIPEQRSEPTTVHPNTAESVPNTLGGSTRVRKPHDRLILRLFLNLCSINCFFSKGRNVTSLLIFMLISTTLTVSLTACKSI</sequence>
<keyword evidence="3" id="KW-1185">Reference proteome</keyword>
<evidence type="ECO:0000256" key="1">
    <source>
        <dbReference type="SAM" id="MobiDB-lite"/>
    </source>
</evidence>
<protein>
    <submittedName>
        <fullName evidence="2">Uncharacterized protein</fullName>
    </submittedName>
</protein>
<dbReference type="EMBL" id="BGPR01000062">
    <property type="protein sequence ID" value="GBL88879.1"/>
    <property type="molecule type" value="Genomic_DNA"/>
</dbReference>
<name>A0A4Y2BBP9_ARAVE</name>
<organism evidence="2 3">
    <name type="scientific">Araneus ventricosus</name>
    <name type="common">Orbweaver spider</name>
    <name type="synonym">Epeira ventricosa</name>
    <dbReference type="NCBI Taxonomy" id="182803"/>
    <lineage>
        <taxon>Eukaryota</taxon>
        <taxon>Metazoa</taxon>
        <taxon>Ecdysozoa</taxon>
        <taxon>Arthropoda</taxon>
        <taxon>Chelicerata</taxon>
        <taxon>Arachnida</taxon>
        <taxon>Araneae</taxon>
        <taxon>Araneomorphae</taxon>
        <taxon>Entelegynae</taxon>
        <taxon>Araneoidea</taxon>
        <taxon>Araneidae</taxon>
        <taxon>Araneus</taxon>
    </lineage>
</organism>
<dbReference type="Proteomes" id="UP000499080">
    <property type="component" value="Unassembled WGS sequence"/>
</dbReference>
<evidence type="ECO:0000313" key="3">
    <source>
        <dbReference type="Proteomes" id="UP000499080"/>
    </source>
</evidence>
<accession>A0A4Y2BBP9</accession>
<evidence type="ECO:0000313" key="2">
    <source>
        <dbReference type="EMBL" id="GBL88879.1"/>
    </source>
</evidence>
<gene>
    <name evidence="2" type="ORF">AVEN_158983_1</name>
</gene>
<proteinExistence type="predicted"/>
<reference evidence="2 3" key="1">
    <citation type="journal article" date="2019" name="Sci. Rep.">
        <title>Orb-weaving spider Araneus ventricosus genome elucidates the spidroin gene catalogue.</title>
        <authorList>
            <person name="Kono N."/>
            <person name="Nakamura H."/>
            <person name="Ohtoshi R."/>
            <person name="Moran D.A.P."/>
            <person name="Shinohara A."/>
            <person name="Yoshida Y."/>
            <person name="Fujiwara M."/>
            <person name="Mori M."/>
            <person name="Tomita M."/>
            <person name="Arakawa K."/>
        </authorList>
    </citation>
    <scope>NUCLEOTIDE SEQUENCE [LARGE SCALE GENOMIC DNA]</scope>
</reference>
<feature type="compositionally biased region" description="Polar residues" evidence="1">
    <location>
        <begin position="9"/>
        <end position="28"/>
    </location>
</feature>
<feature type="region of interest" description="Disordered" evidence="1">
    <location>
        <begin position="1"/>
        <end position="87"/>
    </location>
</feature>
<comment type="caution">
    <text evidence="2">The sequence shown here is derived from an EMBL/GenBank/DDBJ whole genome shotgun (WGS) entry which is preliminary data.</text>
</comment>
<dbReference type="AlphaFoldDB" id="A0A4Y2BBP9"/>
<feature type="compositionally biased region" description="Polar residues" evidence="1">
    <location>
        <begin position="66"/>
        <end position="84"/>
    </location>
</feature>